<sequence>MEIVDEQVRKDILAASGNIIVSASAGSGKTTIMVNKILKKMSEISDHKTVAAITFTVKATEEIKRKSKQIGGNNKFVVMTNDSFVEYEIIRPFLIDAFGEMYNNDFVISYEDSVKSGSFDEGLNILEKSNKLGTYHNIKRNFKFELAKKVLEQSTAAQEYFKSKYTMIFLDEYQDSDTDMHNLFMYIKNVLLIDLFIVGDGKQAIYLWRGAQRNIFNQLENEGMQRFELVTNFRSHFEIVNYANLMHNASQFRDDYSKEVTHVVHCRTNDYVSSINELCESNIVDKNKNITIIANINNDAKDISDNLNAQGFNFVFIPKTPLDDGSENANVLKVIACYLLDDNYSVFDIAEVLRVEQNRTLLNKIDSLLKPLKKLVPLSSNQTKDDISISFFESITKFNNYLGMNITNDEKVLLLDSVTNKYFYPAFIKSNDLHKVMTVFGSKGLEFNQVISFANYYSFNDESKKNNHYVCVTRAEEKFVMMEGEFGKYSEQIGRKLIERGIDSESTTFKLIDHI</sequence>
<gene>
    <name evidence="1" type="ORF">EfsSVR2332_15070</name>
</gene>
<dbReference type="EMBL" id="AP026729">
    <property type="protein sequence ID" value="BDQ61429.1"/>
    <property type="molecule type" value="Genomic_DNA"/>
</dbReference>
<evidence type="ECO:0000313" key="2">
    <source>
        <dbReference type="Proteomes" id="UP001317613"/>
    </source>
</evidence>
<accession>A0AC59HP60</accession>
<protein>
    <submittedName>
        <fullName evidence="1">Uncharacterized protein</fullName>
    </submittedName>
</protein>
<evidence type="ECO:0000313" key="1">
    <source>
        <dbReference type="EMBL" id="BDQ61429.1"/>
    </source>
</evidence>
<dbReference type="Proteomes" id="UP001317613">
    <property type="component" value="Chromosome"/>
</dbReference>
<reference evidence="1" key="1">
    <citation type="submission" date="2022-08" db="EMBL/GenBank/DDBJ databases">
        <title>Molecular epidemiological analysis of five strains of VanD-type vancomycin-resistant Enterococcus faecalis.</title>
        <authorList>
            <person name="Mimura K."/>
            <person name="Hashimoto Y."/>
            <person name="Tomita H."/>
        </authorList>
    </citation>
    <scope>NUCLEOTIDE SEQUENCE</scope>
    <source>
        <strain evidence="1">SVR2332</strain>
    </source>
</reference>
<name>A0AC59HP60_ENTFL</name>
<proteinExistence type="predicted"/>
<organism evidence="1 2">
    <name type="scientific">Enterococcus faecalis</name>
    <name type="common">Streptococcus faecalis</name>
    <dbReference type="NCBI Taxonomy" id="1351"/>
    <lineage>
        <taxon>Bacteria</taxon>
        <taxon>Bacillati</taxon>
        <taxon>Bacillota</taxon>
        <taxon>Bacilli</taxon>
        <taxon>Lactobacillales</taxon>
        <taxon>Enterococcaceae</taxon>
        <taxon>Enterococcus</taxon>
    </lineage>
</organism>